<feature type="compositionally biased region" description="Low complexity" evidence="1">
    <location>
        <begin position="39"/>
        <end position="59"/>
    </location>
</feature>
<feature type="domain" description="DUF4232" evidence="3">
    <location>
        <begin position="110"/>
        <end position="238"/>
    </location>
</feature>
<dbReference type="AlphaFoldDB" id="A0AAU8IW80"/>
<feature type="compositionally biased region" description="Low complexity" evidence="1">
    <location>
        <begin position="84"/>
        <end position="107"/>
    </location>
</feature>
<dbReference type="Pfam" id="PF14016">
    <property type="entry name" value="DUF4232"/>
    <property type="match status" value="1"/>
</dbReference>
<dbReference type="EMBL" id="CP159534">
    <property type="protein sequence ID" value="XCJ72467.1"/>
    <property type="molecule type" value="Genomic_DNA"/>
</dbReference>
<keyword evidence="2" id="KW-0732">Signal</keyword>
<dbReference type="KEGG" id="stac:ABII15_21995"/>
<evidence type="ECO:0000259" key="3">
    <source>
        <dbReference type="Pfam" id="PF14016"/>
    </source>
</evidence>
<evidence type="ECO:0000256" key="2">
    <source>
        <dbReference type="SAM" id="SignalP"/>
    </source>
</evidence>
<accession>A0AAU8IW80</accession>
<feature type="region of interest" description="Disordered" evidence="1">
    <location>
        <begin position="32"/>
        <end position="108"/>
    </location>
</feature>
<organism evidence="4">
    <name type="scientific">Streptomyces tabacisoli</name>
    <dbReference type="NCBI Taxonomy" id="3156398"/>
    <lineage>
        <taxon>Bacteria</taxon>
        <taxon>Bacillati</taxon>
        <taxon>Actinomycetota</taxon>
        <taxon>Actinomycetes</taxon>
        <taxon>Kitasatosporales</taxon>
        <taxon>Streptomycetaceae</taxon>
        <taxon>Streptomyces</taxon>
    </lineage>
</organism>
<feature type="signal peptide" evidence="2">
    <location>
        <begin position="1"/>
        <end position="21"/>
    </location>
</feature>
<name>A0AAU8IW80_9ACTN</name>
<dbReference type="PROSITE" id="PS51257">
    <property type="entry name" value="PROKAR_LIPOPROTEIN"/>
    <property type="match status" value="1"/>
</dbReference>
<protein>
    <submittedName>
        <fullName evidence="4">DUF4232 domain-containing protein</fullName>
    </submittedName>
</protein>
<sequence length="247" mass="24359">MSSIRTSRTRLLTTAATVAIAALSLTACNDGSGVKDEGASAASSSAASSSTGSKGASEAPAGDDAKSGTDTNAGSDSGSGSGSGTASKTSGGTTAKAPANSAAAAKPVTCSGANTRTVAAPMARPVNHMLLTVTNTGGKPCYLYGYPVVRFSEAQSVPPVVEDSKPQAVVTLAPGASGYAAVLLSAADGSGSNGYTAKSLEVMFQPRSMSGSLPATAHPALPAGGTYIDDSLKVTYWQQDLDNAVQW</sequence>
<evidence type="ECO:0000313" key="4">
    <source>
        <dbReference type="EMBL" id="XCJ72467.1"/>
    </source>
</evidence>
<dbReference type="InterPro" id="IPR025326">
    <property type="entry name" value="DUF4232"/>
</dbReference>
<reference evidence="4" key="1">
    <citation type="submission" date="2024-06" db="EMBL/GenBank/DDBJ databases">
        <title>Streptomyces sp. strain HUAS MG91 genome sequences.</title>
        <authorList>
            <person name="Mo P."/>
        </authorList>
    </citation>
    <scope>NUCLEOTIDE SEQUENCE</scope>
    <source>
        <strain evidence="4">HUAS MG91</strain>
    </source>
</reference>
<dbReference type="RefSeq" id="WP_353944030.1">
    <property type="nucleotide sequence ID" value="NZ_CP159534.1"/>
</dbReference>
<evidence type="ECO:0000256" key="1">
    <source>
        <dbReference type="SAM" id="MobiDB-lite"/>
    </source>
</evidence>
<proteinExistence type="predicted"/>
<feature type="chain" id="PRO_5043493471" evidence="2">
    <location>
        <begin position="22"/>
        <end position="247"/>
    </location>
</feature>
<gene>
    <name evidence="4" type="ORF">ABII15_21995</name>
</gene>